<gene>
    <name evidence="3" type="ORF">H072_7423</name>
</gene>
<keyword evidence="2" id="KW-0812">Transmembrane</keyword>
<dbReference type="HOGENOM" id="CLU_425788_0_0_1"/>
<reference evidence="3 4" key="1">
    <citation type="journal article" date="2013" name="PLoS Genet.">
        <title>Genomic mechanisms accounting for the adaptation to parasitism in nematode-trapping fungi.</title>
        <authorList>
            <person name="Meerupati T."/>
            <person name="Andersson K.M."/>
            <person name="Friman E."/>
            <person name="Kumar D."/>
            <person name="Tunlid A."/>
            <person name="Ahren D."/>
        </authorList>
    </citation>
    <scope>NUCLEOTIDE SEQUENCE [LARGE SCALE GENOMIC DNA]</scope>
    <source>
        <strain evidence="3 4">CBS 200.50</strain>
    </source>
</reference>
<keyword evidence="2" id="KW-1133">Transmembrane helix</keyword>
<evidence type="ECO:0000313" key="3">
    <source>
        <dbReference type="EMBL" id="EPS38798.1"/>
    </source>
</evidence>
<dbReference type="InterPro" id="IPR044053">
    <property type="entry name" value="AsaB-like"/>
</dbReference>
<evidence type="ECO:0000313" key="4">
    <source>
        <dbReference type="Proteomes" id="UP000015100"/>
    </source>
</evidence>
<dbReference type="PANTHER" id="PTHR34598:SF3">
    <property type="entry name" value="OXIDOREDUCTASE AN1597"/>
    <property type="match status" value="1"/>
</dbReference>
<proteinExistence type="inferred from homology"/>
<dbReference type="EMBL" id="AQGS01000526">
    <property type="protein sequence ID" value="EPS38798.1"/>
    <property type="molecule type" value="Genomic_DNA"/>
</dbReference>
<comment type="caution">
    <text evidence="3">The sequence shown here is derived from an EMBL/GenBank/DDBJ whole genome shotgun (WGS) entry which is preliminary data.</text>
</comment>
<dbReference type="NCBIfam" id="NF041278">
    <property type="entry name" value="CmcJ_NvfI_EfuI"/>
    <property type="match status" value="1"/>
</dbReference>
<protein>
    <submittedName>
        <fullName evidence="3">Uncharacterized protein</fullName>
    </submittedName>
</protein>
<dbReference type="STRING" id="1284197.S8BHH8"/>
<evidence type="ECO:0000256" key="1">
    <source>
        <dbReference type="ARBA" id="ARBA00023604"/>
    </source>
</evidence>
<accession>S8BHH8</accession>
<name>S8BHH8_DACHA</name>
<evidence type="ECO:0000256" key="2">
    <source>
        <dbReference type="SAM" id="Phobius"/>
    </source>
</evidence>
<reference evidence="4" key="2">
    <citation type="submission" date="2013-04" db="EMBL/GenBank/DDBJ databases">
        <title>Genomic mechanisms accounting for the adaptation to parasitism in nematode-trapping fungi.</title>
        <authorList>
            <person name="Ahren D.G."/>
        </authorList>
    </citation>
    <scope>NUCLEOTIDE SEQUENCE [LARGE SCALE GENOMIC DNA]</scope>
    <source>
        <strain evidence="4">CBS 200.50</strain>
    </source>
</reference>
<dbReference type="AlphaFoldDB" id="S8BHH8"/>
<dbReference type="eggNOG" id="ENOG502SMCG">
    <property type="taxonomic scope" value="Eukaryota"/>
</dbReference>
<keyword evidence="4" id="KW-1185">Reference proteome</keyword>
<comment type="similarity">
    <text evidence="1">Belongs to the asaB hydroxylase/desaturase family.</text>
</comment>
<dbReference type="GO" id="GO:0016491">
    <property type="term" value="F:oxidoreductase activity"/>
    <property type="evidence" value="ECO:0007669"/>
    <property type="project" value="InterPro"/>
</dbReference>
<keyword evidence="2" id="KW-0472">Membrane</keyword>
<organism evidence="3 4">
    <name type="scientific">Dactylellina haptotyla (strain CBS 200.50)</name>
    <name type="common">Nematode-trapping fungus</name>
    <name type="synonym">Monacrosporium haptotylum</name>
    <dbReference type="NCBI Taxonomy" id="1284197"/>
    <lineage>
        <taxon>Eukaryota</taxon>
        <taxon>Fungi</taxon>
        <taxon>Dikarya</taxon>
        <taxon>Ascomycota</taxon>
        <taxon>Pezizomycotina</taxon>
        <taxon>Orbiliomycetes</taxon>
        <taxon>Orbiliales</taxon>
        <taxon>Orbiliaceae</taxon>
        <taxon>Dactylellina</taxon>
    </lineage>
</organism>
<sequence>MAVAGTDSVTARLRYLSSSSASNSPQLFQYMVSFPDKPDGPWTNIQFTAYNEPIRNIRNYLQQFNLDDQGFQLVKHMTSVKDLKDTNTVETKYFAECTAFLTSHLGAKYVKIFDCSFRKSNYPPTLGPDFKFKVRPPSPMVHVAEGAARRLRFHLPEQSREILQQQCRYQIINIWRPLVDTVIDYPMTMCDYSTVSTSDALTVDLFEAGYCEQMYYFRHSPEHKWYYVKEQTKDEILLIKCFDSGSPGIGSKTDSEACPPSVQGKIRFFETAFLDSELHKQNLTDLSAYLWRIQQQASFLDERLFSKLRTKSSSIVSISDDINILEWIFEIASAVVSEILKPPAPTINRILEELKNSGLLDEGPDDPSWSLFARQGIFAVIGYLTMLYNPTVDDFEPDVFRLSNRDCIDKNIYDHTHQDVGCSKQSMLKVLKGFGTLLPPEAENLTENPSTDIELRPAAINAHLLQTLGKVTFRWVDTLPLHFFTTESANHDYWLPSSGLQQYLSEILLSYRLLFGQDPKSRQLFRRLNPFSDYPKSITDNVLVSLCQKTQTPDLLSNLITEKRGYSATDDFAYFRDKLLVLTRLLEDTEPGDVLDVWMDKRNLVQWYTFFAVMCFGGGGLLLAITQTILAGLQLRSQASGSN</sequence>
<feature type="transmembrane region" description="Helical" evidence="2">
    <location>
        <begin position="607"/>
        <end position="633"/>
    </location>
</feature>
<dbReference type="Proteomes" id="UP000015100">
    <property type="component" value="Unassembled WGS sequence"/>
</dbReference>
<dbReference type="PANTHER" id="PTHR34598">
    <property type="entry name" value="BLL6449 PROTEIN"/>
    <property type="match status" value="1"/>
</dbReference>
<dbReference type="OrthoDB" id="412788at2759"/>